<proteinExistence type="predicted"/>
<dbReference type="Proteomes" id="UP000887580">
    <property type="component" value="Unplaced"/>
</dbReference>
<sequence>MLSLIHKSLFQIRQCSTKALSEDEKAIAKKLLEKFPNAKHINAEDISAIAKKLLEKFPNAKYINAEDISGGCGTMYRIQIETPEFSGKLKVQQHKMVTDCLQDDIKKWHGLVIETVNPKP</sequence>
<organism evidence="1 2">
    <name type="scientific">Panagrolaimus sp. PS1159</name>
    <dbReference type="NCBI Taxonomy" id="55785"/>
    <lineage>
        <taxon>Eukaryota</taxon>
        <taxon>Metazoa</taxon>
        <taxon>Ecdysozoa</taxon>
        <taxon>Nematoda</taxon>
        <taxon>Chromadorea</taxon>
        <taxon>Rhabditida</taxon>
        <taxon>Tylenchina</taxon>
        <taxon>Panagrolaimomorpha</taxon>
        <taxon>Panagrolaimoidea</taxon>
        <taxon>Panagrolaimidae</taxon>
        <taxon>Panagrolaimus</taxon>
    </lineage>
</organism>
<dbReference type="WBParaSite" id="PS1159_v2.g17848.t2">
    <property type="protein sequence ID" value="PS1159_v2.g17848.t2"/>
    <property type="gene ID" value="PS1159_v2.g17848"/>
</dbReference>
<evidence type="ECO:0000313" key="1">
    <source>
        <dbReference type="Proteomes" id="UP000887580"/>
    </source>
</evidence>
<name>A0AC35FII2_9BILA</name>
<accession>A0AC35FII2</accession>
<evidence type="ECO:0000313" key="2">
    <source>
        <dbReference type="WBParaSite" id="PS1159_v2.g17848.t2"/>
    </source>
</evidence>
<reference evidence="2" key="1">
    <citation type="submission" date="2022-11" db="UniProtKB">
        <authorList>
            <consortium name="WormBaseParasite"/>
        </authorList>
    </citation>
    <scope>IDENTIFICATION</scope>
</reference>
<protein>
    <submittedName>
        <fullName evidence="2">BolA-like protein 3</fullName>
    </submittedName>
</protein>